<reference evidence="8 9" key="1">
    <citation type="submission" date="2019-04" db="EMBL/GenBank/DDBJ databases">
        <title>Reference strain of H23.</title>
        <authorList>
            <person name="Luo X."/>
        </authorList>
    </citation>
    <scope>NUCLEOTIDE SEQUENCE [LARGE SCALE GENOMIC DNA]</scope>
    <source>
        <strain evidence="8 9">H23</strain>
    </source>
</reference>
<dbReference type="Gene3D" id="2.60.40.10">
    <property type="entry name" value="Immunoglobulins"/>
    <property type="match status" value="1"/>
</dbReference>
<dbReference type="CDD" id="cd11304">
    <property type="entry name" value="Cadherin_repeat"/>
    <property type="match status" value="6"/>
</dbReference>
<dbReference type="Gene3D" id="2.150.10.10">
    <property type="entry name" value="Serralysin-like metalloprotease, C-terminal"/>
    <property type="match status" value="12"/>
</dbReference>
<feature type="domain" description="Cadherin" evidence="7">
    <location>
        <begin position="3512"/>
        <end position="3612"/>
    </location>
</feature>
<dbReference type="InterPro" id="IPR050557">
    <property type="entry name" value="RTX_toxin/Mannuronan_C5-epim"/>
</dbReference>
<dbReference type="PANTHER" id="PTHR38340">
    <property type="entry name" value="S-LAYER PROTEIN"/>
    <property type="match status" value="1"/>
</dbReference>
<dbReference type="PRINTS" id="PR00205">
    <property type="entry name" value="CADHERIN"/>
</dbReference>
<dbReference type="PRINTS" id="PR00313">
    <property type="entry name" value="CABNDNGRPT"/>
</dbReference>
<comment type="caution">
    <text evidence="8">The sequence shown here is derived from an EMBL/GenBank/DDBJ whole genome shotgun (WGS) entry which is preliminary data.</text>
</comment>
<feature type="region of interest" description="Disordered" evidence="6">
    <location>
        <begin position="4333"/>
        <end position="4390"/>
    </location>
</feature>
<dbReference type="InterPro" id="IPR015919">
    <property type="entry name" value="Cadherin-like_sf"/>
</dbReference>
<keyword evidence="3" id="KW-0929">Antimicrobial</keyword>
<dbReference type="InterPro" id="IPR002126">
    <property type="entry name" value="Cadherin-like_dom"/>
</dbReference>
<keyword evidence="4" id="KW-0081">Bacteriolytic enzyme</keyword>
<dbReference type="Gene3D" id="1.10.530.40">
    <property type="match status" value="1"/>
</dbReference>
<dbReference type="PROSITE" id="PS50268">
    <property type="entry name" value="CADHERIN_2"/>
    <property type="match status" value="6"/>
</dbReference>
<feature type="compositionally biased region" description="Basic and acidic residues" evidence="6">
    <location>
        <begin position="4363"/>
        <end position="4387"/>
    </location>
</feature>
<dbReference type="PROSITE" id="PS00330">
    <property type="entry name" value="HEMOLYSIN_CALCIUM"/>
    <property type="match status" value="15"/>
</dbReference>
<feature type="domain" description="Cadherin" evidence="7">
    <location>
        <begin position="3839"/>
        <end position="3938"/>
    </location>
</feature>
<feature type="domain" description="Cadherin" evidence="7">
    <location>
        <begin position="3391"/>
        <end position="3494"/>
    </location>
</feature>
<dbReference type="SUPFAM" id="SSF51120">
    <property type="entry name" value="beta-Roll"/>
    <property type="match status" value="11"/>
</dbReference>
<dbReference type="GO" id="GO:0042742">
    <property type="term" value="P:defense response to bacterium"/>
    <property type="evidence" value="ECO:0007669"/>
    <property type="project" value="UniProtKB-KW"/>
</dbReference>
<evidence type="ECO:0000256" key="6">
    <source>
        <dbReference type="SAM" id="MobiDB-lite"/>
    </source>
</evidence>
<dbReference type="InterPro" id="IPR013783">
    <property type="entry name" value="Ig-like_fold"/>
</dbReference>
<dbReference type="SUPFAM" id="SSF49313">
    <property type="entry name" value="Cadherin-like"/>
    <property type="match status" value="6"/>
</dbReference>
<dbReference type="GO" id="GO:0005576">
    <property type="term" value="C:extracellular region"/>
    <property type="evidence" value="ECO:0007669"/>
    <property type="project" value="UniProtKB-SubCell"/>
</dbReference>
<organism evidence="8 9">
    <name type="scientific">Luteimonas gilva</name>
    <dbReference type="NCBI Taxonomy" id="2572684"/>
    <lineage>
        <taxon>Bacteria</taxon>
        <taxon>Pseudomonadati</taxon>
        <taxon>Pseudomonadota</taxon>
        <taxon>Gammaproteobacteria</taxon>
        <taxon>Lysobacterales</taxon>
        <taxon>Lysobacteraceae</taxon>
        <taxon>Luteimonas</taxon>
    </lineage>
</organism>
<dbReference type="NCBIfam" id="NF012211">
    <property type="entry name" value="tand_rpt_95"/>
    <property type="match status" value="1"/>
</dbReference>
<feature type="region of interest" description="Disordered" evidence="6">
    <location>
        <begin position="4287"/>
        <end position="4320"/>
    </location>
</feature>
<dbReference type="InterPro" id="IPR011049">
    <property type="entry name" value="Serralysin-like_metalloprot_C"/>
</dbReference>
<evidence type="ECO:0000256" key="4">
    <source>
        <dbReference type="ARBA" id="ARBA00022638"/>
    </source>
</evidence>
<evidence type="ECO:0000256" key="5">
    <source>
        <dbReference type="ARBA" id="ARBA00022837"/>
    </source>
</evidence>
<dbReference type="InterPro" id="IPR018511">
    <property type="entry name" value="Hemolysin-typ_Ca-bd_CS"/>
</dbReference>
<evidence type="ECO:0000256" key="3">
    <source>
        <dbReference type="ARBA" id="ARBA00022529"/>
    </source>
</evidence>
<proteinExistence type="predicted"/>
<dbReference type="Gene3D" id="2.60.40.60">
    <property type="entry name" value="Cadherins"/>
    <property type="match status" value="5"/>
</dbReference>
<dbReference type="Pfam" id="PF00353">
    <property type="entry name" value="HemolysinCabind"/>
    <property type="match status" value="18"/>
</dbReference>
<comment type="subcellular location">
    <subcellularLocation>
        <location evidence="1">Secreted</location>
    </subcellularLocation>
</comment>
<dbReference type="Gene3D" id="2.60.40.3440">
    <property type="match status" value="1"/>
</dbReference>
<feature type="domain" description="Cadherin" evidence="7">
    <location>
        <begin position="3613"/>
        <end position="3715"/>
    </location>
</feature>
<evidence type="ECO:0000259" key="7">
    <source>
        <dbReference type="PROSITE" id="PS50268"/>
    </source>
</evidence>
<feature type="domain" description="Cadherin" evidence="7">
    <location>
        <begin position="2378"/>
        <end position="2461"/>
    </location>
</feature>
<dbReference type="SMART" id="SM00736">
    <property type="entry name" value="CADG"/>
    <property type="match status" value="3"/>
</dbReference>
<dbReference type="InterPro" id="IPR023347">
    <property type="entry name" value="Lysozyme_dom_sf"/>
</dbReference>
<feature type="region of interest" description="Disordered" evidence="6">
    <location>
        <begin position="1995"/>
        <end position="2014"/>
    </location>
</feature>
<evidence type="ECO:0000256" key="1">
    <source>
        <dbReference type="ARBA" id="ARBA00004613"/>
    </source>
</evidence>
<dbReference type="GO" id="GO:0007156">
    <property type="term" value="P:homophilic cell adhesion via plasma membrane adhesion molecules"/>
    <property type="evidence" value="ECO:0007669"/>
    <property type="project" value="InterPro"/>
</dbReference>
<name>A0A4U5JXL4_9GAMM</name>
<dbReference type="GO" id="GO:0005509">
    <property type="term" value="F:calcium ion binding"/>
    <property type="evidence" value="ECO:0007669"/>
    <property type="project" value="InterPro"/>
</dbReference>
<dbReference type="GO" id="GO:0031640">
    <property type="term" value="P:killing of cells of another organism"/>
    <property type="evidence" value="ECO:0007669"/>
    <property type="project" value="UniProtKB-KW"/>
</dbReference>
<dbReference type="OrthoDB" id="1676884at2"/>
<dbReference type="InterPro" id="IPR006644">
    <property type="entry name" value="Cadg"/>
</dbReference>
<dbReference type="Pfam" id="PF00028">
    <property type="entry name" value="Cadherin"/>
    <property type="match status" value="1"/>
</dbReference>
<feature type="domain" description="Cadherin" evidence="7">
    <location>
        <begin position="2460"/>
        <end position="2566"/>
    </location>
</feature>
<dbReference type="EMBL" id="SZUA01000001">
    <property type="protein sequence ID" value="TKR32967.1"/>
    <property type="molecule type" value="Genomic_DNA"/>
</dbReference>
<dbReference type="Proteomes" id="UP000308707">
    <property type="component" value="Unassembled WGS sequence"/>
</dbReference>
<dbReference type="Pfam" id="PF17963">
    <property type="entry name" value="Big_9"/>
    <property type="match status" value="1"/>
</dbReference>
<feature type="region of interest" description="Disordered" evidence="6">
    <location>
        <begin position="1813"/>
        <end position="1835"/>
    </location>
</feature>
<dbReference type="SMART" id="SM00112">
    <property type="entry name" value="CA"/>
    <property type="match status" value="7"/>
</dbReference>
<feature type="region of interest" description="Disordered" evidence="6">
    <location>
        <begin position="2148"/>
        <end position="2177"/>
    </location>
</feature>
<dbReference type="InterPro" id="IPR001343">
    <property type="entry name" value="Hemolysn_Ca-bd"/>
</dbReference>
<evidence type="ECO:0000256" key="2">
    <source>
        <dbReference type="ARBA" id="ARBA00022525"/>
    </source>
</evidence>
<gene>
    <name evidence="8" type="ORF">FCE95_01190</name>
</gene>
<keyword evidence="9" id="KW-1185">Reference proteome</keyword>
<dbReference type="RefSeq" id="WP_137265176.1">
    <property type="nucleotide sequence ID" value="NZ_SZUA01000001.1"/>
</dbReference>
<dbReference type="GO" id="GO:0003796">
    <property type="term" value="F:lysozyme activity"/>
    <property type="evidence" value="ECO:0007669"/>
    <property type="project" value="InterPro"/>
</dbReference>
<keyword evidence="5" id="KW-0106">Calcium</keyword>
<evidence type="ECO:0000313" key="9">
    <source>
        <dbReference type="Proteomes" id="UP000308707"/>
    </source>
</evidence>
<keyword evidence="2" id="KW-0964">Secreted</keyword>
<protein>
    <submittedName>
        <fullName evidence="8">Tandem-95 repeat protein</fullName>
    </submittedName>
</protein>
<dbReference type="PANTHER" id="PTHR38340:SF1">
    <property type="entry name" value="S-LAYER PROTEIN"/>
    <property type="match status" value="1"/>
</dbReference>
<accession>A0A4U5JXL4</accession>
<dbReference type="GO" id="GO:0016020">
    <property type="term" value="C:membrane"/>
    <property type="evidence" value="ECO:0007669"/>
    <property type="project" value="InterPro"/>
</dbReference>
<evidence type="ECO:0000313" key="8">
    <source>
        <dbReference type="EMBL" id="TKR32967.1"/>
    </source>
</evidence>
<sequence>MPRTISNNQHTGLGTDAAAYDRALAILRERYVSTRAMTGAQFDAVMARVDNDASLTDYDRLMFAMLGHEQAGLFVNLNYVGHVDIDGEGYAAIGFGYDLYQNRTTLIADLTAAGIVDADDTAILAILRQLQNNEITGPTAATRLNAAGFTITYDEAVRLYSAILPRYEQRLAPFAGANIPDSIEKAMLVDAQYQGVFGTRQLNIYTRRNAAASAFRAGDYEEAFVILGFTDNGGGSGRPFRDNRALTRALIFGSHTQDGSAITPAEAFKIADALLKYKADIDDKRNVLRSENMLSRLADMDRELTALINDVNVSLHREGVHLVGNANESLSAIAAAQNVNPAYLQELYGNATDAAAFTRVLLPISDPRDLLADGETQLATNASGYVAGMFNGKAMLFQTAAVSPGQMRLVDPTGLTVGTVAISPENNIWIGSGAQAGQVLVDLNHQLTVSYRVIPDDTQNFARRVEVVVEQGGEVKTYTGEAQFKIHADRTLEITETSKGVSNTISSDALLAWGETLTFNPSRGMASIGDVSGSMSVEELMARLIDPDGKVVQRHIYNADGSRIDEASYFLNDGHEGTAGDYVTSRVFWAPGSGAANPAWVEIKRTGSGSVVTATYRSTPGQPFDMLLTEPEINIEYPNAIITGEQIGSMFGSILGNQIGGDNIAARVGASALLSTIVGNIGEIIDNFWRDPEGVAPGQDLTASQKFNEAVQDLPAELKANLISAGAGAISSILTAEIFDALNLEGELAVVGQNVANAYLSKIITNIATNGIEHAFDGLSNINPLTIIASYLGTKLASQVIDLETVSGQIGAQLGTAIGAAAGAKIGATYGWAGGPIGALVGAFLGYVLGGLLGESFGSKPKSGAEVVWDAQRQTFSVGNIWSRHHGSKTGAAQIAASAAGVLNSIVAASGSQVVNGYVAGFGGYGTYGKDYVYRNSGNITFKTRDAAALINYGSYFSVRSLLNQLAGGETYVKRAIAAALDQADGQFDGIMSNGAHFSTEALFGDIAIAQDYARYLRTKDQVDQLIAAQPESAFTAGWVLTFARVEELGLNKRGSADWIGGWAVFLDEAVDGAINGVAATPANLIAYINYEERERVFLFVDGQGKVIGDVADTVLGADKELVLGTAGADSIVVQKDTIANASGLTIDGHAATGSHKIRIAALVDAGAGDDFVRAGDLGNDVLGGDGNDTLVGGALDDWLFGQAGDDVLFSGNVAAPAFAASDRAAEGAAASVAGGSGNYLDGGDGNDRLYGGTGSDWLRGGDGNDRLVGGAGGDILEAGAGNDSGAGGEAAILGGAGSDQYLFGFGDGQDAVFDESDPAGTAGISRDSIFWRVQQIDNGSLARNWAGGGEYEVDGSVKGGEDAIVFGTGITMQNLQMRRSGNDLVISLMFIDQNGNGIPSGDSLTVKDWFESTRRIEWLRFADGEEIRLGDMTSFVIGTGESDVILGSYGADFLYGGAGDDQIRGLAGNDFGIGGGGNDFVAGDGDNDWVLGGSGNDQVIGGAGHDTAFGDDGDDRVYGGTGSDIVVGGRGNDEIVGGAGDDVFRYSRGDGQDTVMDDYVANWDQVWQNGSYVNGYVLQSNGTVAKNGVVYFDGSKWLGQYDWDDENQILKRHAGAVGGAIASNSGIDTLEFGVGIGIQDLMLKKAGDDLQIAVSENGSAFGFDQTADRITIKNWYSLGAPIENFVFAATGRHAVSAMNLDGGGDGDDTIAGTAGQDWITGNGGNDTISGGDDVDILAGNAGFDTLNGGAGIDILFGGTGNDTLDGGAGADILFGGEGDDVASYASSAIGVRAYLSASARSANTGDATNDAYDSIEGLQGSAGDDRLGGDDGDNQLDGGAGMDALYGGGGSDTYLFGRGSGYDSISEGFYGLDGSGAEAVLGGDADGIDTLLMDEGLSLSDLRLQKIGNDLQVAVLNASGSAAVGSAQIVGHYLNGRSVELLQLSDGLSVELAHLKFAGEAATDADDFLVGGSGAVADTLNGLAGDDVLSGGYGDDSLSGGDGDDTLEGGAGADVLDGGSDSLSLAAPIQAGKAYGDTIRYAGSNASVTIDLAAGTASGGHAAGDVIVIPTGGVSTIENVTGSDGFGDILFGDARANRLLGLGGDDVLDGRAGDDVLSGGAGEDTLFGGDGADAMAGDTDADLLDGGAGKDLLSGGDGDDRLYGQDDDDRLTGDGGNDLLYGGAGKDELGGWDGDDNLYGEDGDDKLAGGAGNDVLEGGGGADQLAGEAGSDVLRGGAGGDTYFFDAASGIDTIVDAGNASDKNKIYIAGAGPDRIWLARAGDDLRVSVIGGNTVVVLSGFFKADQSGTRIHEVATSAGSLFLSYANPLIQAMAQASANLPSSMPESVRKLLAGYWHGGGKAVPVVVNQTLATNEDTPLSGQVSATDQDGNIVGYTLTGNAALGTVVLNEQTGAWTYTPGANRHGTDKFVITVTDADGNKTHQTVDVTVLSVNDAPSDIFAPAQLAIDEGSAQGVSLGAFVGQDVDGPLDIAGYQLVDDAGGRFAIGADGKLTVLNGAALDYEAQTSHTITVRVTDQAGAYFDKQFTVTVRNVNEAPYVVTPPATTVPAVVSENATGGTVATFVIGDPDNTTPSLQLVDNPNGWLETVGNTVRVKSGVQIDFEALAAAGATLEDTDGDGLKEIRLNASVRATDGALDSGAATPFVLLIEDANEAPTGIAFVPSVGAIVERDRPAQGSESPAILLGTLSATDPDIYAGTDFSNLVFSVADARFEIVNGNQLRLRAGAAFDFEAGASVSVAIQVTDRGGLGLGYSQNFVFGIADADDYLYGTANADALTGQANRDLIYGYGGFDTLAGGEGNDDLYGGDGADVLMGDGGDDRLWGELGDDQLQGGNGVDELHGGDGVDLLMGMNGNDLLFGEGGDDDLDGGQNNDTLDGGAGNDYLYGNAGDDVLRGGDGDDVLVGGTGADRMNGGAGSDTLSYASSSSGIVLNLTTGVHGGYAAGDVIEDHFERVIGSNLADTITGTAGNDLIEGGNGNDTLYGGAGDDELIGGAGNDYIDAQSGNDRLIGGAGNDILVGGEDSDVYVIDINSGADEIRNYDSSGGDIDAIGYQDIDRTRLWFTRSGDDLVISVIGSGVQTTIKNWYVVADGTDRANYKIDFIIAGQHYSDTIDAEGLVGLMAGYAKPATQAEYDALHQNLAFENRWKNYWDANGAPTISAIGDQALAEDGTIVLQFRVQDDITPYAGMSVQASIDGIAIDAPLIGAPDADGYRTLTLHGAPNRSGQVVVTLTATDPGGLVSQRSFTVDVAPQADAPVVTRALAQGNGFGSGSIALDIQAALVDQDGSETLEIRISNIPDGVSLNKGTNLGGGIWSLTPADLAGLALLGPVSWNQDLALTVTAISRETATGQTAQTTRALSVAMNVAPNDIAPDRALAVNESTAAGSVPAGTLVANFSGTDADEDALTFGLVDNAGGRFAISTSGVLTVANGALLDRETAGSHVIRIKVTDPSGLSYEEEFTVAVNNVNEAPTTPDASVLISIGAENSALAGQTVANLSATDPDGTAPSYVITSDPRGWFTIVGNQLKFKTGLSFDFEALKAAGLTVSDIDGDGRQEVVYTADVKATDGGLQSSGTRSITVRIEDANDAPNDINADRTLTVAENVGNGTFVGNFAGVDQDAGDGLQFALLNDAGGRFTLTSAGRLTVANGGLLDYEANTAHTITVRVTDSAGAYWDKNFTVNVSNVNEAPTTPVVTAWGTRAVQEGTSGDLHVATLASTDPDNTAPSLVEASDPWDWFYMSGNQLRLRAGLNLDFDSLVQQGTDWWRSITDADADGQYEFNYAMAVTATDGALGSPEHAWIWFSVEDVNEAPYSWDQGFTVSESAPGAGQTLVGQFAFGDNDTQGYNRNHVFSLTGGDTSRFSINQATGQIYLQGSLNYEAATSHAVQVTVRDRGGTGAATSAWVTINVANVNERPNIQFVNDNPYPHDYVSGADPEGSAVSFQVTSAVQVVHTFRRWYDTYNGGTEETEWDSRTNVATTGFLQAQYSGLSKVVPRGGYREWTEGNWDDPRGSGAGYFIEYQEETYYEITIVSVDATGLTSDPIKLIVRKYTSELGPVVLDLDGNGVDLVGVLDSSAAVDMNSDGKKDLTGWVGPNDGLLTLDRNGNGRIDNGSEISFMGDVAGAKSDLEGLSAYDTNRNGSLDSGDQRYAEFKVWRDSNQDGISTAEELWSLADLSIASIDLAGQKTGSNPQGAFDNTVYATSSFRRIDGSVGGVGDVFLTYLDSKSGATLVQGGSSNVDAGHGPTPDVRGGRVIKGHEFDDGYAWVGRGSSGRQPQVPGDRGLGDASSGKVRRDAQRSLSPAQILAMAMQDSAGHAPRTVDRGAQPLSYAPSEAEPQAQPSEERAPRREAPHAEAAEAYRPRTDSARSALHDQLALNEKKRFQMVEAISAFSAQPYAEFGLGTGKDPKAVELLTSLPDFRITA</sequence>